<evidence type="ECO:0000313" key="1">
    <source>
        <dbReference type="EMBL" id="CAH2268314.1"/>
    </source>
</evidence>
<keyword evidence="2" id="KW-1185">Reference proteome</keyword>
<reference evidence="1" key="1">
    <citation type="submission" date="2022-03" db="EMBL/GenBank/DDBJ databases">
        <authorList>
            <person name="Lindestad O."/>
        </authorList>
    </citation>
    <scope>NUCLEOTIDE SEQUENCE</scope>
</reference>
<proteinExistence type="predicted"/>
<dbReference type="Proteomes" id="UP000838756">
    <property type="component" value="Unassembled WGS sequence"/>
</dbReference>
<accession>A0A8S4SLL6</accession>
<organism evidence="1 2">
    <name type="scientific">Pararge aegeria aegeria</name>
    <dbReference type="NCBI Taxonomy" id="348720"/>
    <lineage>
        <taxon>Eukaryota</taxon>
        <taxon>Metazoa</taxon>
        <taxon>Ecdysozoa</taxon>
        <taxon>Arthropoda</taxon>
        <taxon>Hexapoda</taxon>
        <taxon>Insecta</taxon>
        <taxon>Pterygota</taxon>
        <taxon>Neoptera</taxon>
        <taxon>Endopterygota</taxon>
        <taxon>Lepidoptera</taxon>
        <taxon>Glossata</taxon>
        <taxon>Ditrysia</taxon>
        <taxon>Papilionoidea</taxon>
        <taxon>Nymphalidae</taxon>
        <taxon>Satyrinae</taxon>
        <taxon>Satyrini</taxon>
        <taxon>Parargina</taxon>
        <taxon>Pararge</taxon>
    </lineage>
</organism>
<dbReference type="AlphaFoldDB" id="A0A8S4SLL6"/>
<dbReference type="EMBL" id="CAKXAJ010026429">
    <property type="protein sequence ID" value="CAH2268314.1"/>
    <property type="molecule type" value="Genomic_DNA"/>
</dbReference>
<comment type="caution">
    <text evidence="1">The sequence shown here is derived from an EMBL/GenBank/DDBJ whole genome shotgun (WGS) entry which is preliminary data.</text>
</comment>
<evidence type="ECO:0000313" key="2">
    <source>
        <dbReference type="Proteomes" id="UP000838756"/>
    </source>
</evidence>
<protein>
    <submittedName>
        <fullName evidence="1">Jg5498 protein</fullName>
    </submittedName>
</protein>
<gene>
    <name evidence="1" type="primary">jg5498</name>
    <name evidence="1" type="ORF">PAEG_LOCUS26688</name>
</gene>
<sequence>MNVNSTSPEDAPVSKRSVRGGCIAVDLVWSVGIEEVGNYTIQILLHFAESSKLSVTPAFIQHVSTICSYQNMRCVLSLTARAQSPSSTMNDGSHSFGEIFSAGVVDSTGPHRTVLIYE</sequence>
<name>A0A8S4SLL6_9NEOP</name>